<dbReference type="InterPro" id="IPR055181">
    <property type="entry name" value="FGAR-AT_PurM_N-like"/>
</dbReference>
<sequence length="751" mass="80047">MERRCQMVLDACTALGSENPIASVHDVGAGGLSNALPELVHDAGLGACVELRRVPTADTSLSPMELWCNEAQERYVLAVSPERLAVFEAIAKRERCPAAVVGSATAEPRLRVTDCHAKAPEGSEGPVHVIDVPMAVLFGSAPRMSRADATPKDARVPFDGSLLRLSATGAPLRERVAEAAARVLRLPAVGSKNFLVTIGDRSVTGLVGRDPLVGPWQVPVADVAVTCSGYNPSSRNGEAMALGERPPIALVDAAAAARMATGEALLNLAAAAVPDLSWTALSANWMAAASHPGEGARLYNAVRALSEMCQSLGISVPVGKDSMSMQQRCKGGDVTAPVSLVVTAFAAVRDTRATLTPQLLPESGSVLLFVDLAAGCHRMGGSALAQVFSRLGAAIPDVENPGTLRAFFNALQHCRSHILAYHDRSDGGLLVTLAEMAFAGHVGIDVDLAPLLGEDPNALSERDIVETLFNEELGAVLQVSADCAADVVAEFTLVDVPVYRIGTVVPSSECAGQDLVRIRVAESIVLEHPRAALCAMWSETSFRMQALRDHPQCAQEEYELLSNDEDRGLKYALTFDPASTIPRELSANGKRPRVAVLREQGVNSHAEMAYAFHQAGFEAYDVHMTDLFENRTTLAGFTGLAAVGGFSYGDVLGAGAGWAKSILLSAHVREQFSEFFLRKDTFALGVCNGCQMLSNLRDLIPGTQSWPYFVRNESEQYEGRVVMVQPVAEEEKAKVFFNDMVGSQLPIVVAH</sequence>
<dbReference type="PANTHER" id="PTHR10099">
    <property type="entry name" value="PHOSPHORIBOSYLFORMYLGLYCINAMIDINE SYNTHASE"/>
    <property type="match status" value="1"/>
</dbReference>
<dbReference type="Gene3D" id="3.90.650.10">
    <property type="entry name" value="PurM-like C-terminal domain"/>
    <property type="match status" value="2"/>
</dbReference>
<dbReference type="Gene3D" id="3.30.1330.10">
    <property type="entry name" value="PurM-like, N-terminal domain"/>
    <property type="match status" value="1"/>
</dbReference>
<dbReference type="Gene3D" id="3.40.50.880">
    <property type="match status" value="1"/>
</dbReference>
<feature type="domain" description="PurM-like C-terminal" evidence="1">
    <location>
        <begin position="1"/>
        <end position="113"/>
    </location>
</feature>
<dbReference type="EC" id="6.3.5.3" evidence="3"/>
<dbReference type="InterPro" id="IPR036676">
    <property type="entry name" value="PurM-like_C_sf"/>
</dbReference>
<dbReference type="Pfam" id="PF02769">
    <property type="entry name" value="AIRS_C"/>
    <property type="match status" value="2"/>
</dbReference>
<dbReference type="OrthoDB" id="6666987at2759"/>
<dbReference type="SUPFAM" id="SSF52317">
    <property type="entry name" value="Class I glutamine amidotransferase-like"/>
    <property type="match status" value="1"/>
</dbReference>
<feature type="non-terminal residue" evidence="3">
    <location>
        <position position="751"/>
    </location>
</feature>
<gene>
    <name evidence="3" type="primary">ADE6_2</name>
    <name evidence="3" type="ORF">H4R20_005871</name>
</gene>
<dbReference type="SUPFAM" id="SSF56042">
    <property type="entry name" value="PurM C-terminal domain-like"/>
    <property type="match status" value="2"/>
</dbReference>
<evidence type="ECO:0000259" key="1">
    <source>
        <dbReference type="Pfam" id="PF02769"/>
    </source>
</evidence>
<name>A0A9W8HVW3_9FUNG</name>
<evidence type="ECO:0000259" key="2">
    <source>
        <dbReference type="Pfam" id="PF22689"/>
    </source>
</evidence>
<dbReference type="GO" id="GO:0006164">
    <property type="term" value="P:purine nucleotide biosynthetic process"/>
    <property type="evidence" value="ECO:0007669"/>
    <property type="project" value="TreeGrafter"/>
</dbReference>
<accession>A0A9W8HVW3</accession>
<reference evidence="3" key="1">
    <citation type="submission" date="2022-07" db="EMBL/GenBank/DDBJ databases">
        <title>Phylogenomic reconstructions and comparative analyses of Kickxellomycotina fungi.</title>
        <authorList>
            <person name="Reynolds N.K."/>
            <person name="Stajich J.E."/>
            <person name="Barry K."/>
            <person name="Grigoriev I.V."/>
            <person name="Crous P."/>
            <person name="Smith M.E."/>
        </authorList>
    </citation>
    <scope>NUCLEOTIDE SEQUENCE</scope>
    <source>
        <strain evidence="3">NRRL 1565</strain>
    </source>
</reference>
<dbReference type="Pfam" id="PF22689">
    <property type="entry name" value="FGAR-AT_PurM_N-like"/>
    <property type="match status" value="1"/>
</dbReference>
<feature type="domain" description="PurM-like C-terminal" evidence="1">
    <location>
        <begin position="364"/>
        <end position="509"/>
    </location>
</feature>
<dbReference type="PROSITE" id="PS51273">
    <property type="entry name" value="GATASE_TYPE_1"/>
    <property type="match status" value="1"/>
</dbReference>
<feature type="domain" description="FGAR-AT PurM N-terminal-like" evidence="2">
    <location>
        <begin position="191"/>
        <end position="347"/>
    </location>
</feature>
<dbReference type="InterPro" id="IPR010918">
    <property type="entry name" value="PurM-like_C_dom"/>
</dbReference>
<keyword evidence="4" id="KW-1185">Reference proteome</keyword>
<dbReference type="InterPro" id="IPR036921">
    <property type="entry name" value="PurM-like_N_sf"/>
</dbReference>
<dbReference type="Pfam" id="PF13507">
    <property type="entry name" value="GATase_5"/>
    <property type="match status" value="1"/>
</dbReference>
<dbReference type="InterPro" id="IPR029062">
    <property type="entry name" value="Class_I_gatase-like"/>
</dbReference>
<dbReference type="SUPFAM" id="SSF55326">
    <property type="entry name" value="PurM N-terminal domain-like"/>
    <property type="match status" value="1"/>
</dbReference>
<proteinExistence type="predicted"/>
<dbReference type="FunFam" id="3.30.1330.10:FF:000005">
    <property type="entry name" value="Phosphoribosylformylglycinamidine synthase"/>
    <property type="match status" value="1"/>
</dbReference>
<dbReference type="NCBIfam" id="NF003672">
    <property type="entry name" value="PRK05297.1"/>
    <property type="match status" value="1"/>
</dbReference>
<dbReference type="EMBL" id="JANBUO010002190">
    <property type="protein sequence ID" value="KAJ2795453.1"/>
    <property type="molecule type" value="Genomic_DNA"/>
</dbReference>
<dbReference type="GO" id="GO:0004642">
    <property type="term" value="F:phosphoribosylformylglycinamidine synthase activity"/>
    <property type="evidence" value="ECO:0007669"/>
    <property type="project" value="UniProtKB-EC"/>
</dbReference>
<dbReference type="Proteomes" id="UP001140094">
    <property type="component" value="Unassembled WGS sequence"/>
</dbReference>
<protein>
    <submittedName>
        <fullName evidence="3">Phosphoribosylformylglycinamidine synthase</fullName>
        <ecNumber evidence="3">6.3.5.3</ecNumber>
    </submittedName>
</protein>
<dbReference type="SMART" id="SM01211">
    <property type="entry name" value="GATase_5"/>
    <property type="match status" value="1"/>
</dbReference>
<dbReference type="PANTHER" id="PTHR10099:SF1">
    <property type="entry name" value="PHOSPHORIBOSYLFORMYLGLYCINAMIDINE SYNTHASE"/>
    <property type="match status" value="1"/>
</dbReference>
<dbReference type="GO" id="GO:0005737">
    <property type="term" value="C:cytoplasm"/>
    <property type="evidence" value="ECO:0007669"/>
    <property type="project" value="TreeGrafter"/>
</dbReference>
<evidence type="ECO:0000313" key="4">
    <source>
        <dbReference type="Proteomes" id="UP001140094"/>
    </source>
</evidence>
<comment type="caution">
    <text evidence="3">The sequence shown here is derived from an EMBL/GenBank/DDBJ whole genome shotgun (WGS) entry which is preliminary data.</text>
</comment>
<evidence type="ECO:0000313" key="3">
    <source>
        <dbReference type="EMBL" id="KAJ2795453.1"/>
    </source>
</evidence>
<dbReference type="AlphaFoldDB" id="A0A9W8HVW3"/>
<dbReference type="CDD" id="cd02204">
    <property type="entry name" value="PurL_repeat2"/>
    <property type="match status" value="1"/>
</dbReference>
<organism evidence="3 4">
    <name type="scientific">Coemansia guatemalensis</name>
    <dbReference type="NCBI Taxonomy" id="2761395"/>
    <lineage>
        <taxon>Eukaryota</taxon>
        <taxon>Fungi</taxon>
        <taxon>Fungi incertae sedis</taxon>
        <taxon>Zoopagomycota</taxon>
        <taxon>Kickxellomycotina</taxon>
        <taxon>Kickxellomycetes</taxon>
        <taxon>Kickxellales</taxon>
        <taxon>Kickxellaceae</taxon>
        <taxon>Coemansia</taxon>
    </lineage>
</organism>
<keyword evidence="3" id="KW-0436">Ligase</keyword>